<dbReference type="InterPro" id="IPR037027">
    <property type="entry name" value="YqgF/RNaseH-like_dom_sf"/>
</dbReference>
<proteinExistence type="predicted"/>
<dbReference type="InterPro" id="IPR023323">
    <property type="entry name" value="Tex-like_dom_sf"/>
</dbReference>
<evidence type="ECO:0000259" key="2">
    <source>
        <dbReference type="Pfam" id="PF14633"/>
    </source>
</evidence>
<dbReference type="GO" id="GO:0003746">
    <property type="term" value="F:translation elongation factor activity"/>
    <property type="evidence" value="ECO:0007669"/>
    <property type="project" value="UniProtKB-KW"/>
</dbReference>
<dbReference type="InterPro" id="IPR032706">
    <property type="entry name" value="Spt6_HHH"/>
</dbReference>
<dbReference type="Proteomes" id="UP001057375">
    <property type="component" value="Unassembled WGS sequence"/>
</dbReference>
<name>A0ABQ5KM03_9EUKA</name>
<feature type="region of interest" description="Disordered" evidence="1">
    <location>
        <begin position="1"/>
        <end position="28"/>
    </location>
</feature>
<dbReference type="Gene3D" id="3.30.505.10">
    <property type="entry name" value="SH2 domain"/>
    <property type="match status" value="1"/>
</dbReference>
<keyword evidence="5" id="KW-1185">Reference proteome</keyword>
<feature type="compositionally biased region" description="Acidic residues" evidence="1">
    <location>
        <begin position="55"/>
        <end position="81"/>
    </location>
</feature>
<feature type="domain" description="Transcription elongation factor Spt6 helix-hairpin-helix motif" evidence="3">
    <location>
        <begin position="1195"/>
        <end position="1292"/>
    </location>
</feature>
<sequence>MSSEDYDFVVGEDGKAAKYDDEEDDDVDGWNFEVFGNDDAIKEAIEKILAQTEDHSEEEYDEGEEQEENVEEQQEEEEAAQIEDRDPKLKPASKIDFSDRTNPVKVDWPERDLKEVHIAEINDIGNNTVDLLDIAQYITRFYLNPPIYFEKESDSFQKDGLHDAIMGASMDEGIDSKPIFSPIKPPEAALRDLLELFCCGYETPYICEHAMDIVKAIQGSKDSPSNAAGKNDGIDPWGVDTTEPATGQDGWGVPVDSTQGGSAWGDSEKEEEESDQYGNHSAPGVESFSDSKVQSLTSEEVDLVWRIRDSFFSFLDHKYLFQGVYKLLKDLSTTTRKDLGFVFSEQPPPMSDEKKKLIEERFNSSFLEFKSSIRISTNILGSLATDSSPDLPLHVLRSIVINHGNIKFVWTKINEHISSLFTEMKSVWKRSISGKQATEMNRVQEFLKDSIPVISQSSLAPSDQRSLDIAADVEQEDLEGADEGADDLLQDLFGDDGEEEENEKEEEEEKPIDILPEAVVSVIDDPMSSIFGDSSKAIKEKKLMAIFSSRLQAAFIPAHVAEARLRGSSDMRAIISDYADIAADTMYLMQEIFQEALNAMHREEPDIVQDVFGFGKTTKKNAENDDLLEDLFDGDDSEMDLDMDVGESDELKHGELYKSNDAYLKFVDKALVLTKSQIAELYAAIPALRTDVKQKLMSDGLLDTNPKNAKSADAITSLHRYMVVKRLKNVPLSSLSQWRLSKKTYTLFTLVAEAVDKKFLNVDIHLPNQHEQMLINEIHSEINQAGMNYEQSRLNETTEVGKLRHDVVRAAVELIRHESIQNIKKELYSDSQNAIATVVRTHIETALIQEPYSISSSAILSIDDAQRNLKSMVEGGLFDKYADDDSMYDPYHRYVHGLGGSAYEGFELDPETISQGIREAVYIGVCPKSAVSRKVKERDREKIVECPTTFVAVQASSGRFIDRLELPFFAYRKQRRGAIGLTDRERGKIEDDEKLKKWIRHIQPSAIFVGSCGPSTRLLVEDLRSIVMSLSAFTVQEEDHGLEGGFRHRDVFSGSSRAMSAMLSYNEKKPHFILPHLKYIDVQEFDLRLANIVAASTSMSLELPTEQLHVKLALCIARYAVSPLCLASAVCAESVMLCALSDSSLRIKRRAGRGFSGFKQNISSNKALFKAIASISFQSLPSKYRDDLYSFGKNIHFHPAQYLLSSENLIHSIERSMVNCVRLHGIRINSCLVTGFGAGLVAFLPGFGPLRAFQFLTMVLEDYVLCPGRTRLFEEKYGAKSRRIFDNFCSFILTSSEVVPSDIVRCVSNHEIRQGWDKTFDDFDSDEQFADVTTIRDYALRRDIYDMKEALQTYLHLKNTDQFIFCPYYHHLFMIANAYLIGQSGEVTEMDVDTHLLSGHSVRRQIKEFMEMLYKKKVGMSANFIDGCISEIYDKVKDSYPLIGRDTICFIVYTLLNPQRKQVRMQGWIENDAIDLFYTRQGAERGELNVLRRNLLLTQRQSALSGELSQSSEIDAILIDNFSVCGVLPVMYIGKYCVCSVKRELISRHQRGEEEDAELEAISERRWICDIEGSPYLSAIMTSSVGSEDICPGKCAYCTIKSINYSRQNVDLELIDRTIKTFSPQELNRFNLDHLNKLTNTIQWLDIQLEKNDIQKKTDILSAGTEQDGLPEWRRKELLKQKVGQTNYVTRSIRNPNFSNVSVRKALDWLACHPQDSYLFRPSRSGCGYVVLCMKLFQFGPEGSVIVDFKIKEDEKDDNNPLTLGKKLYLRGQTREYPSLDAISKTFVRGIMEAMRDISSHKKFQRSQSLAVGLEELHTRKETNYVIFADDRTHSGKFGIVLTAPSLKKPVVEFFYLIGPKFLLYRNKRFEKLNQLISFFKKSFKKPFTEKLVFPDFGKGLE</sequence>
<evidence type="ECO:0000259" key="3">
    <source>
        <dbReference type="Pfam" id="PF14635"/>
    </source>
</evidence>
<evidence type="ECO:0000313" key="5">
    <source>
        <dbReference type="Proteomes" id="UP001057375"/>
    </source>
</evidence>
<dbReference type="Gene3D" id="3.30.420.140">
    <property type="entry name" value="YqgF/RNase H-like domain"/>
    <property type="match status" value="1"/>
</dbReference>
<keyword evidence="4" id="KW-0251">Elongation factor</keyword>
<feature type="domain" description="Spt6 SH2" evidence="2">
    <location>
        <begin position="1677"/>
        <end position="1882"/>
    </location>
</feature>
<dbReference type="Pfam" id="PF14633">
    <property type="entry name" value="SH2_2"/>
    <property type="match status" value="1"/>
</dbReference>
<evidence type="ECO:0000313" key="4">
    <source>
        <dbReference type="EMBL" id="GKT33544.1"/>
    </source>
</evidence>
<comment type="caution">
    <text evidence="4">The sequence shown here is derived from an EMBL/GenBank/DDBJ whole genome shotgun (WGS) entry which is preliminary data.</text>
</comment>
<keyword evidence="4" id="KW-0648">Protein biosynthesis</keyword>
<dbReference type="InterPro" id="IPR017072">
    <property type="entry name" value="TF_Spt6"/>
</dbReference>
<organism evidence="4 5">
    <name type="scientific">Aduncisulcus paluster</name>
    <dbReference type="NCBI Taxonomy" id="2918883"/>
    <lineage>
        <taxon>Eukaryota</taxon>
        <taxon>Metamonada</taxon>
        <taxon>Carpediemonas-like organisms</taxon>
        <taxon>Aduncisulcus</taxon>
    </lineage>
</organism>
<dbReference type="InterPro" id="IPR035420">
    <property type="entry name" value="Spt6_SH2"/>
</dbReference>
<reference evidence="4" key="1">
    <citation type="submission" date="2022-03" db="EMBL/GenBank/DDBJ databases">
        <title>Draft genome sequence of Aduncisulcus paluster, a free-living microaerophilic Fornicata.</title>
        <authorList>
            <person name="Yuyama I."/>
            <person name="Kume K."/>
            <person name="Tamura T."/>
            <person name="Inagaki Y."/>
            <person name="Hashimoto T."/>
        </authorList>
    </citation>
    <scope>NUCLEOTIDE SEQUENCE</scope>
    <source>
        <strain evidence="4">NY0171</strain>
    </source>
</reference>
<accession>A0ABQ5KM03</accession>
<dbReference type="Pfam" id="PF14635">
    <property type="entry name" value="HHH_7"/>
    <property type="match status" value="1"/>
</dbReference>
<gene>
    <name evidence="4" type="ORF">ADUPG1_007414</name>
</gene>
<dbReference type="PANTHER" id="PTHR10145:SF6">
    <property type="entry name" value="TRANSCRIPTION ELONGATION FACTOR SPT6"/>
    <property type="match status" value="1"/>
</dbReference>
<dbReference type="Gene3D" id="1.10.3500.10">
    <property type="entry name" value="Tex N-terminal region-like"/>
    <property type="match status" value="1"/>
</dbReference>
<feature type="region of interest" description="Disordered" evidence="1">
    <location>
        <begin position="47"/>
        <end position="101"/>
    </location>
</feature>
<evidence type="ECO:0000256" key="1">
    <source>
        <dbReference type="SAM" id="MobiDB-lite"/>
    </source>
</evidence>
<feature type="region of interest" description="Disordered" evidence="1">
    <location>
        <begin position="221"/>
        <end position="291"/>
    </location>
</feature>
<dbReference type="InterPro" id="IPR036860">
    <property type="entry name" value="SH2_dom_sf"/>
</dbReference>
<protein>
    <submittedName>
        <fullName evidence="4">Transcription elongation factor Spt6 like protein</fullName>
    </submittedName>
</protein>
<dbReference type="PANTHER" id="PTHR10145">
    <property type="entry name" value="TRANSCRIPTION ELONGATION FACTOR SPT6"/>
    <property type="match status" value="1"/>
</dbReference>
<dbReference type="EMBL" id="BQXS01010309">
    <property type="protein sequence ID" value="GKT33544.1"/>
    <property type="molecule type" value="Genomic_DNA"/>
</dbReference>